<dbReference type="AlphaFoldDB" id="A0A4Y9LC38"/>
<dbReference type="EMBL" id="SPQU01000003">
    <property type="protein sequence ID" value="TFV41008.1"/>
    <property type="molecule type" value="Genomic_DNA"/>
</dbReference>
<dbReference type="OrthoDB" id="8247528at2"/>
<feature type="compositionally biased region" description="Basic and acidic residues" evidence="1">
    <location>
        <begin position="41"/>
        <end position="50"/>
    </location>
</feature>
<evidence type="ECO:0000313" key="3">
    <source>
        <dbReference type="Proteomes" id="UP000298225"/>
    </source>
</evidence>
<sequence length="64" mass="7473">MNDYINHENIRRYKKLIAIGEGDPHRDEARHQTLIRLLAEEEAKHTKPNDWPDDVEAGVPGRRS</sequence>
<keyword evidence="3" id="KW-1185">Reference proteome</keyword>
<organism evidence="2 3">
    <name type="scientific">Bradyrhizobium frederickii</name>
    <dbReference type="NCBI Taxonomy" id="2560054"/>
    <lineage>
        <taxon>Bacteria</taxon>
        <taxon>Pseudomonadati</taxon>
        <taxon>Pseudomonadota</taxon>
        <taxon>Alphaproteobacteria</taxon>
        <taxon>Hyphomicrobiales</taxon>
        <taxon>Nitrobacteraceae</taxon>
        <taxon>Bradyrhizobium</taxon>
    </lineage>
</organism>
<proteinExistence type="predicted"/>
<dbReference type="Proteomes" id="UP000298225">
    <property type="component" value="Unassembled WGS sequence"/>
</dbReference>
<dbReference type="RefSeq" id="WP_126254983.1">
    <property type="nucleotide sequence ID" value="NZ_SPQU01000003.1"/>
</dbReference>
<gene>
    <name evidence="2" type="ORF">E4K66_09280</name>
</gene>
<name>A0A4Y9LC38_9BRAD</name>
<evidence type="ECO:0000313" key="2">
    <source>
        <dbReference type="EMBL" id="TFV41008.1"/>
    </source>
</evidence>
<accession>A0A4Y9LC38</accession>
<feature type="region of interest" description="Disordered" evidence="1">
    <location>
        <begin position="41"/>
        <end position="64"/>
    </location>
</feature>
<comment type="caution">
    <text evidence="2">The sequence shown here is derived from an EMBL/GenBank/DDBJ whole genome shotgun (WGS) entry which is preliminary data.</text>
</comment>
<reference evidence="2 3" key="1">
    <citation type="submission" date="2019-03" db="EMBL/GenBank/DDBJ databases">
        <title>Bradyrhizobium strains diversity isolated from Chamaecrista fasciculata.</title>
        <authorList>
            <person name="Urquiaga M.C.O."/>
            <person name="Hungria M."/>
            <person name="Delamuta J.R.M."/>
        </authorList>
    </citation>
    <scope>NUCLEOTIDE SEQUENCE [LARGE SCALE GENOMIC DNA]</scope>
    <source>
        <strain evidence="2 3">CNPSo 3424</strain>
    </source>
</reference>
<protein>
    <submittedName>
        <fullName evidence="2">Uncharacterized protein</fullName>
    </submittedName>
</protein>
<evidence type="ECO:0000256" key="1">
    <source>
        <dbReference type="SAM" id="MobiDB-lite"/>
    </source>
</evidence>